<dbReference type="KEGG" id="bana:BARAN1_0007"/>
<evidence type="ECO:0000256" key="1">
    <source>
        <dbReference type="SAM" id="SignalP"/>
    </source>
</evidence>
<dbReference type="RefSeq" id="WP_122030316.1">
    <property type="nucleotide sequence ID" value="NZ_LS483254.1"/>
</dbReference>
<evidence type="ECO:0000313" key="2">
    <source>
        <dbReference type="EMBL" id="SQD92032.1"/>
    </source>
</evidence>
<accession>A0A2X3KI45</accession>
<name>A0A2X3KI45_9BACT</name>
<organism evidence="2 3">
    <name type="scientific">Candidatus Bipolaricaulis anaerobius</name>
    <dbReference type="NCBI Taxonomy" id="2026885"/>
    <lineage>
        <taxon>Bacteria</taxon>
        <taxon>Candidatus Bipolaricaulota</taxon>
        <taxon>Candidatus Bipolaricaulia</taxon>
        <taxon>Candidatus Bipolaricaulales</taxon>
        <taxon>Candidatus Bipolaricaulaceae</taxon>
        <taxon>Candidatus Bipolaricaulis</taxon>
    </lineage>
</organism>
<dbReference type="AlphaFoldDB" id="A0A2X3KI45"/>
<dbReference type="Proteomes" id="UP000249818">
    <property type="component" value="Chromosome BARAN1"/>
</dbReference>
<keyword evidence="1" id="KW-0732">Signal</keyword>
<evidence type="ECO:0000313" key="3">
    <source>
        <dbReference type="Proteomes" id="UP000249818"/>
    </source>
</evidence>
<keyword evidence="3" id="KW-1185">Reference proteome</keyword>
<feature type="signal peptide" evidence="1">
    <location>
        <begin position="1"/>
        <end position="16"/>
    </location>
</feature>
<dbReference type="EMBL" id="LS483254">
    <property type="protein sequence ID" value="SQD92032.1"/>
    <property type="molecule type" value="Genomic_DNA"/>
</dbReference>
<proteinExistence type="predicted"/>
<feature type="chain" id="PRO_5015974782" evidence="1">
    <location>
        <begin position="17"/>
        <end position="419"/>
    </location>
</feature>
<sequence length="419" mass="44311">MRWFLVLALIALPAWGAEIQFDAEPRLGGTFRVVVTGVPEEGGQATLLVLRTGAVVPVALAREGDVLRSAPIHIRRACDPEGTPSVSVQLGDTVVAATELGGGLAAPARVGPRGPDEPTVALERWDNVEMEWVAAEEMGPALFRIVLTDPSRDTTCEREALALELALAGKEFALPLEEDGPVTGKFVGEFVVALEPRGCDLGLRVTTVGGDLLTEAAVSTGACLTCTWEGASLRAPLPVLPIALAPEALVLPVGCVGEVHLARPERPDEVRWCVDGVERAGGLSLTLLADAPRDVIVVALVRKGLLWERAQTTVAFVPQVKLSWVDATTGLPPTEPWPCTQPLQIRADDVTGPAPVLLVGKLGPDPRIQEIPLAESDGGVFVSGALRPADFAACAGDVLWAQFRDPRGCYSAYITLPLR</sequence>
<gene>
    <name evidence="2" type="ORF">BARAN1_0007</name>
</gene>
<reference evidence="3" key="1">
    <citation type="submission" date="2018-05" db="EMBL/GenBank/DDBJ databases">
        <authorList>
            <person name="Hao L."/>
        </authorList>
    </citation>
    <scope>NUCLEOTIDE SEQUENCE [LARGE SCALE GENOMIC DNA]</scope>
</reference>
<protein>
    <submittedName>
        <fullName evidence="2">Uncharacterized protein</fullName>
    </submittedName>
</protein>